<dbReference type="EMBL" id="LGRX02011673">
    <property type="protein sequence ID" value="KAK3268675.1"/>
    <property type="molecule type" value="Genomic_DNA"/>
</dbReference>
<dbReference type="InterPro" id="IPR006843">
    <property type="entry name" value="PAP/fibrillin_dom"/>
</dbReference>
<gene>
    <name evidence="5" type="ORF">CYMTET_22833</name>
</gene>
<evidence type="ECO:0000256" key="3">
    <source>
        <dbReference type="SAM" id="MobiDB-lite"/>
    </source>
</evidence>
<evidence type="ECO:0000313" key="5">
    <source>
        <dbReference type="EMBL" id="KAK3268675.1"/>
    </source>
</evidence>
<feature type="region of interest" description="Disordered" evidence="3">
    <location>
        <begin position="1"/>
        <end position="25"/>
    </location>
</feature>
<keyword evidence="6" id="KW-1185">Reference proteome</keyword>
<evidence type="ECO:0000256" key="2">
    <source>
        <dbReference type="ARBA" id="ARBA00022640"/>
    </source>
</evidence>
<reference evidence="5 6" key="1">
    <citation type="journal article" date="2015" name="Genome Biol. Evol.">
        <title>Comparative Genomics of a Bacterivorous Green Alga Reveals Evolutionary Causalities and Consequences of Phago-Mixotrophic Mode of Nutrition.</title>
        <authorList>
            <person name="Burns J.A."/>
            <person name="Paasch A."/>
            <person name="Narechania A."/>
            <person name="Kim E."/>
        </authorList>
    </citation>
    <scope>NUCLEOTIDE SEQUENCE [LARGE SCALE GENOMIC DNA]</scope>
    <source>
        <strain evidence="5 6">PLY_AMNH</strain>
    </source>
</reference>
<evidence type="ECO:0000259" key="4">
    <source>
        <dbReference type="Pfam" id="PF04755"/>
    </source>
</evidence>
<comment type="caution">
    <text evidence="5">The sequence shown here is derived from an EMBL/GenBank/DDBJ whole genome shotgun (WGS) entry which is preliminary data.</text>
</comment>
<proteinExistence type="predicted"/>
<dbReference type="InterPro" id="IPR039633">
    <property type="entry name" value="PAP"/>
</dbReference>
<accession>A0AAE0FZE8</accession>
<feature type="domain" description="Plastid lipid-associated protein/fibrillin conserved" evidence="4">
    <location>
        <begin position="162"/>
        <end position="235"/>
    </location>
</feature>
<dbReference type="PANTHER" id="PTHR31906">
    <property type="entry name" value="PLASTID-LIPID-ASSOCIATED PROTEIN 4, CHLOROPLASTIC-RELATED"/>
    <property type="match status" value="1"/>
</dbReference>
<dbReference type="Proteomes" id="UP001190700">
    <property type="component" value="Unassembled WGS sequence"/>
</dbReference>
<dbReference type="Pfam" id="PF04755">
    <property type="entry name" value="PAP_fibrillin"/>
    <property type="match status" value="1"/>
</dbReference>
<evidence type="ECO:0000313" key="6">
    <source>
        <dbReference type="Proteomes" id="UP001190700"/>
    </source>
</evidence>
<name>A0AAE0FZE8_9CHLO</name>
<comment type="subcellular location">
    <subcellularLocation>
        <location evidence="1">Plastid</location>
    </subcellularLocation>
</comment>
<protein>
    <recommendedName>
        <fullName evidence="4">Plastid lipid-associated protein/fibrillin conserved domain-containing protein</fullName>
    </recommendedName>
</protein>
<dbReference type="AlphaFoldDB" id="A0AAE0FZE8"/>
<keyword evidence="2" id="KW-0934">Plastid</keyword>
<organism evidence="5 6">
    <name type="scientific">Cymbomonas tetramitiformis</name>
    <dbReference type="NCBI Taxonomy" id="36881"/>
    <lineage>
        <taxon>Eukaryota</taxon>
        <taxon>Viridiplantae</taxon>
        <taxon>Chlorophyta</taxon>
        <taxon>Pyramimonadophyceae</taxon>
        <taxon>Pyramimonadales</taxon>
        <taxon>Pyramimonadaceae</taxon>
        <taxon>Cymbomonas</taxon>
    </lineage>
</organism>
<evidence type="ECO:0000256" key="1">
    <source>
        <dbReference type="ARBA" id="ARBA00004474"/>
    </source>
</evidence>
<sequence>MPQRTAQEHQAREPDRKREKDRKAWAASEKALRKKELMNGQAYLSGVGAKVTAPPPELLTDKAKFFNEFKLLPPSLWALIDQPSPPAGRGMRPPDDREYGHLQTQCRDDKGVRGLAHRPDGADRAGEAVKTTWGHDPPHNIPHFVDIVMIRGAEDVRDAPPGKLTVQATYTVTSPTKVDINYEQSTLVPEQLDALFKKNFDLLLAIFNPEGWLEIVYLDDAHRIGYDDKGNIFVLEKM</sequence>
<dbReference type="GO" id="GO:0009536">
    <property type="term" value="C:plastid"/>
    <property type="evidence" value="ECO:0007669"/>
    <property type="project" value="UniProtKB-SubCell"/>
</dbReference>